<evidence type="ECO:0000259" key="1">
    <source>
        <dbReference type="Pfam" id="PF07603"/>
    </source>
</evidence>
<feature type="domain" description="Lcl C-terminal" evidence="1">
    <location>
        <begin position="97"/>
        <end position="210"/>
    </location>
</feature>
<reference evidence="2" key="1">
    <citation type="journal article" date="2015" name="PeerJ">
        <title>First genomic representation of candidate bacterial phylum KSB3 points to enhanced environmental sensing as a trigger of wastewater bulking.</title>
        <authorList>
            <person name="Sekiguchi Y."/>
            <person name="Ohashi A."/>
            <person name="Parks D.H."/>
            <person name="Yamauchi T."/>
            <person name="Tyson G.W."/>
            <person name="Hugenholtz P."/>
        </authorList>
    </citation>
    <scope>NUCLEOTIDE SEQUENCE [LARGE SCALE GENOMIC DNA]</scope>
</reference>
<dbReference type="STRING" id="1499966.U14_00258"/>
<dbReference type="Proteomes" id="UP000030700">
    <property type="component" value="Unassembled WGS sequence"/>
</dbReference>
<evidence type="ECO:0000313" key="2">
    <source>
        <dbReference type="EMBL" id="GAK49040.1"/>
    </source>
</evidence>
<proteinExistence type="predicted"/>
<dbReference type="EMBL" id="DF820455">
    <property type="protein sequence ID" value="GAK49040.1"/>
    <property type="molecule type" value="Genomic_DNA"/>
</dbReference>
<dbReference type="Pfam" id="PF07603">
    <property type="entry name" value="Lcl_C"/>
    <property type="match status" value="1"/>
</dbReference>
<organism evidence="2">
    <name type="scientific">Candidatus Moduliflexus flocculans</name>
    <dbReference type="NCBI Taxonomy" id="1499966"/>
    <lineage>
        <taxon>Bacteria</taxon>
        <taxon>Candidatus Moduliflexota</taxon>
        <taxon>Candidatus Moduliflexia</taxon>
        <taxon>Candidatus Moduliflexales</taxon>
        <taxon>Candidatus Moduliflexaceae</taxon>
    </lineage>
</organism>
<dbReference type="HOGENOM" id="CLU_1192900_0_0_0"/>
<dbReference type="AlphaFoldDB" id="A0A0S6VPX3"/>
<protein>
    <recommendedName>
        <fullName evidence="1">Lcl C-terminal domain-containing protein</fullName>
    </recommendedName>
</protein>
<gene>
    <name evidence="2" type="ORF">U14_00258</name>
</gene>
<name>A0A0S6VPX3_9BACT</name>
<evidence type="ECO:0000313" key="3">
    <source>
        <dbReference type="Proteomes" id="UP000030700"/>
    </source>
</evidence>
<dbReference type="InterPro" id="IPR011460">
    <property type="entry name" value="Lcl_C"/>
</dbReference>
<accession>A0A0S6VPX3</accession>
<sequence>MRICSMKHIGLSVLLFIVILVNFPTKTSFSGNGFRFRKTVSREKQDETLRLRWFPQTLDARQIQAIISTYGLYESILNPTVHRANEYEPVFVQSDLIVIDHQHELIWAVGLRLIASAETVSDVLPGIHYAGYSDWRLPTLEELASLLRPPFDKSGYYYDRAFSELSFAYTISCDQSRELPHAWERWGVSFETGRIISLPPTAYVPILPVRSMTTPPIDGMTGATIRGLKRDW</sequence>
<keyword evidence="3" id="KW-1185">Reference proteome</keyword>